<dbReference type="VEuPathDB" id="FungiDB:BDEG_23765"/>
<name>A0A177WJL2_BATDL</name>
<feature type="transmembrane region" description="Helical" evidence="2">
    <location>
        <begin position="53"/>
        <end position="74"/>
    </location>
</feature>
<dbReference type="AlphaFoldDB" id="A0A177WJL2"/>
<sequence length="361" mass="40172">MITEGVPSSYLVQPGFLIVFQFVIVIILTNIALIVYVLYTLSKKNQSAKSFKIAIILLNMIAVLLQIACAFSTYSYSLEVCYLCNIYEISLALCLGGMCLLQLEVRFIFDILFSNSHTATWSDFQKIKLRAIVISLHLLLCWPEYLHRVLTIKDSWYITWWIGGLGIQSVILACLSVFQAYSVINALLKTTRRRSSKYVRIAHRLLMTAIILVIVLSFASWAASIGAGILLRKPDIELNRLGTLGDQLSVSGVAFEVLFESIALLVMIDLVSRERMSDSSSTTMTEQSRSIQSHSSSGAHSETVLITVLEKEDRAPHASAARADRSKPSIFGNSVNTSFIRKLDARLNDLTRGSTSSLDSR</sequence>
<feature type="compositionally biased region" description="Low complexity" evidence="1">
    <location>
        <begin position="287"/>
        <end position="301"/>
    </location>
</feature>
<feature type="transmembrane region" description="Helical" evidence="2">
    <location>
        <begin position="129"/>
        <end position="146"/>
    </location>
</feature>
<accession>A0A177WJL2</accession>
<feature type="region of interest" description="Disordered" evidence="1">
    <location>
        <begin position="279"/>
        <end position="301"/>
    </location>
</feature>
<dbReference type="EMBL" id="DS022303">
    <property type="protein sequence ID" value="OAJ39976.1"/>
    <property type="molecule type" value="Genomic_DNA"/>
</dbReference>
<reference evidence="3 4" key="2">
    <citation type="submission" date="2016-05" db="EMBL/GenBank/DDBJ databases">
        <title>Lineage-specific infection strategies underlie the spectrum of fungal disease in amphibians.</title>
        <authorList>
            <person name="Cuomo C.A."/>
            <person name="Farrer R.A."/>
            <person name="James T."/>
            <person name="Longcore J."/>
            <person name="Birren B."/>
        </authorList>
    </citation>
    <scope>NUCLEOTIDE SEQUENCE [LARGE SCALE GENOMIC DNA]</scope>
    <source>
        <strain evidence="3 4">JEL423</strain>
    </source>
</reference>
<feature type="transmembrane region" description="Helical" evidence="2">
    <location>
        <begin position="158"/>
        <end position="184"/>
    </location>
</feature>
<evidence type="ECO:0000313" key="3">
    <source>
        <dbReference type="EMBL" id="OAJ39976.1"/>
    </source>
</evidence>
<organism evidence="3 4">
    <name type="scientific">Batrachochytrium dendrobatidis (strain JEL423)</name>
    <dbReference type="NCBI Taxonomy" id="403673"/>
    <lineage>
        <taxon>Eukaryota</taxon>
        <taxon>Fungi</taxon>
        <taxon>Fungi incertae sedis</taxon>
        <taxon>Chytridiomycota</taxon>
        <taxon>Chytridiomycota incertae sedis</taxon>
        <taxon>Chytridiomycetes</taxon>
        <taxon>Rhizophydiales</taxon>
        <taxon>Rhizophydiales incertae sedis</taxon>
        <taxon>Batrachochytrium</taxon>
    </lineage>
</organism>
<feature type="transmembrane region" description="Helical" evidence="2">
    <location>
        <begin position="86"/>
        <end position="109"/>
    </location>
</feature>
<evidence type="ECO:0000256" key="1">
    <source>
        <dbReference type="SAM" id="MobiDB-lite"/>
    </source>
</evidence>
<evidence type="ECO:0000256" key="2">
    <source>
        <dbReference type="SAM" id="Phobius"/>
    </source>
</evidence>
<reference evidence="3 4" key="1">
    <citation type="submission" date="2006-10" db="EMBL/GenBank/DDBJ databases">
        <title>The Genome Sequence of Batrachochytrium dendrobatidis JEL423.</title>
        <authorList>
            <consortium name="The Broad Institute Genome Sequencing Platform"/>
            <person name="Birren B."/>
            <person name="Lander E."/>
            <person name="Galagan J."/>
            <person name="Cuomo C."/>
            <person name="Devon K."/>
            <person name="Jaffe D."/>
            <person name="Butler J."/>
            <person name="Alvarez P."/>
            <person name="Gnerre S."/>
            <person name="Grabherr M."/>
            <person name="Kleber M."/>
            <person name="Mauceli E."/>
            <person name="Brockman W."/>
            <person name="Young S."/>
            <person name="LaButti K."/>
            <person name="Sykes S."/>
            <person name="DeCaprio D."/>
            <person name="Crawford M."/>
            <person name="Koehrsen M."/>
            <person name="Engels R."/>
            <person name="Montgomery P."/>
            <person name="Pearson M."/>
            <person name="Howarth C."/>
            <person name="Larson L."/>
            <person name="White J."/>
            <person name="O'Leary S."/>
            <person name="Kodira C."/>
            <person name="Zeng Q."/>
            <person name="Yandava C."/>
            <person name="Alvarado L."/>
            <person name="Longcore J."/>
            <person name="James T."/>
        </authorList>
    </citation>
    <scope>NUCLEOTIDE SEQUENCE [LARGE SCALE GENOMIC DNA]</scope>
    <source>
        <strain evidence="3 4">JEL423</strain>
    </source>
</reference>
<dbReference type="OrthoDB" id="2184089at2759"/>
<keyword evidence="2" id="KW-0472">Membrane</keyword>
<gene>
    <name evidence="3" type="ORF">BDEG_23765</name>
</gene>
<proteinExistence type="predicted"/>
<dbReference type="Proteomes" id="UP000077115">
    <property type="component" value="Unassembled WGS sequence"/>
</dbReference>
<feature type="transmembrane region" description="Helical" evidence="2">
    <location>
        <begin position="205"/>
        <end position="230"/>
    </location>
</feature>
<evidence type="ECO:0000313" key="4">
    <source>
        <dbReference type="Proteomes" id="UP000077115"/>
    </source>
</evidence>
<feature type="transmembrane region" description="Helical" evidence="2">
    <location>
        <begin position="16"/>
        <end position="41"/>
    </location>
</feature>
<evidence type="ECO:0008006" key="5">
    <source>
        <dbReference type="Google" id="ProtNLM"/>
    </source>
</evidence>
<protein>
    <recommendedName>
        <fullName evidence="5">G-protein coupled receptors family 1 profile domain-containing protein</fullName>
    </recommendedName>
</protein>
<keyword evidence="2" id="KW-1133">Transmembrane helix</keyword>
<keyword evidence="2" id="KW-0812">Transmembrane</keyword>